<keyword evidence="6" id="KW-0560">Oxidoreductase</keyword>
<dbReference type="OrthoDB" id="415825at2759"/>
<evidence type="ECO:0000313" key="10">
    <source>
        <dbReference type="Proteomes" id="UP000822688"/>
    </source>
</evidence>
<dbReference type="InterPro" id="IPR016167">
    <property type="entry name" value="FAD-bd_PCMH_sub1"/>
</dbReference>
<dbReference type="Pfam" id="PF01565">
    <property type="entry name" value="FAD_binding_4"/>
    <property type="match status" value="1"/>
</dbReference>
<dbReference type="GO" id="GO:0071949">
    <property type="term" value="F:FAD binding"/>
    <property type="evidence" value="ECO:0007669"/>
    <property type="project" value="InterPro"/>
</dbReference>
<dbReference type="SUPFAM" id="SSF55103">
    <property type="entry name" value="FAD-linked oxidases, C-terminal domain"/>
    <property type="match status" value="1"/>
</dbReference>
<sequence>MEFRSAISKGDGVLMVVALVGCIHALFLSPMNCYGSHGEAISTTDRMYLESLSLQGTLTFDNTTASATDWGQLRSQLPPSGVMHPTSVDDIATVVAAVARSESELTVAARGLGSSIWGQSQAHNGIVIEMTSLKGIKVAPLGDAASNGVPFVEAMGGEMWVDVLTTSLEYGLAPRSWTDYLYLTVGGTLSNAGVSGQSFRHGPEVSNVLQLEVVTGTGEVVVCSATKSSELFFAVLGGLGQFGIIAKARIVLEVAPQRVRWIRAIYTDFATFKADQELLIGAAQPFDYVEGFVVLNNENAINGWGSVPFVRSDINAAMIPGHAGAIMYCLEVTKAYSAAALPTLDQVVESMLAPLSFHRGLLFEKDTTYFKFLDRVHEVEMELRAHGLWEIPHPWLNIFVPASSIDRFNTLVFKPIATQEFSGPILVYPVNKSKWDKRLSVAVPEGPEEIFYIVAFLRNKLPDTIGGPSLTEMLDYNESVLRICESLHCKQYLPHYEDRNKWTHHFGSKWDLFVQNKQLFDPCAILSPGLNIFTRGRHSLSSTNFLSNFANFCGGSPK</sequence>
<dbReference type="InterPro" id="IPR006094">
    <property type="entry name" value="Oxid_FAD_bind_N"/>
</dbReference>
<dbReference type="InterPro" id="IPR016169">
    <property type="entry name" value="FAD-bd_PCMH_sub2"/>
</dbReference>
<dbReference type="Gene3D" id="3.30.465.10">
    <property type="match status" value="1"/>
</dbReference>
<evidence type="ECO:0000256" key="3">
    <source>
        <dbReference type="ARBA" id="ARBA00011928"/>
    </source>
</evidence>
<dbReference type="Proteomes" id="UP000822688">
    <property type="component" value="Chromosome 12"/>
</dbReference>
<comment type="caution">
    <text evidence="9">The sequence shown here is derived from an EMBL/GenBank/DDBJ whole genome shotgun (WGS) entry which is preliminary data.</text>
</comment>
<evidence type="ECO:0000256" key="1">
    <source>
        <dbReference type="ARBA" id="ARBA00001974"/>
    </source>
</evidence>
<evidence type="ECO:0000256" key="4">
    <source>
        <dbReference type="ARBA" id="ARBA00022630"/>
    </source>
</evidence>
<accession>A0A8T0GAP4</accession>
<dbReference type="InterPro" id="IPR016166">
    <property type="entry name" value="FAD-bd_PCMH"/>
</dbReference>
<dbReference type="Gene3D" id="3.30.43.10">
    <property type="entry name" value="Uridine Diphospho-n-acetylenolpyruvylglucosamine Reductase, domain 2"/>
    <property type="match status" value="1"/>
</dbReference>
<keyword evidence="7" id="KW-0472">Membrane</keyword>
<dbReference type="InterPro" id="IPR015345">
    <property type="entry name" value="Cytokinin_DH_FAD/cytokin-bd"/>
</dbReference>
<protein>
    <recommendedName>
        <fullName evidence="3">cytokinin dehydrogenase</fullName>
        <ecNumber evidence="3">1.5.99.12</ecNumber>
    </recommendedName>
</protein>
<feature type="transmembrane region" description="Helical" evidence="7">
    <location>
        <begin position="12"/>
        <end position="31"/>
    </location>
</feature>
<dbReference type="AlphaFoldDB" id="A0A8T0GAP4"/>
<dbReference type="InterPro" id="IPR016164">
    <property type="entry name" value="FAD-linked_Oxase-like_C"/>
</dbReference>
<evidence type="ECO:0000259" key="8">
    <source>
        <dbReference type="PROSITE" id="PS51387"/>
    </source>
</evidence>
<dbReference type="Gene3D" id="3.40.462.10">
    <property type="entry name" value="FAD-linked oxidases, C-terminal domain"/>
    <property type="match status" value="1"/>
</dbReference>
<dbReference type="PROSITE" id="PS51387">
    <property type="entry name" value="FAD_PCMH"/>
    <property type="match status" value="1"/>
</dbReference>
<evidence type="ECO:0000313" key="9">
    <source>
        <dbReference type="EMBL" id="KAG0554908.1"/>
    </source>
</evidence>
<reference evidence="9" key="1">
    <citation type="submission" date="2020-06" db="EMBL/GenBank/DDBJ databases">
        <title>WGS assembly of Ceratodon purpureus strain R40.</title>
        <authorList>
            <person name="Carey S.B."/>
            <person name="Jenkins J."/>
            <person name="Shu S."/>
            <person name="Lovell J.T."/>
            <person name="Sreedasyam A."/>
            <person name="Maumus F."/>
            <person name="Tiley G.P."/>
            <person name="Fernandez-Pozo N."/>
            <person name="Barry K."/>
            <person name="Chen C."/>
            <person name="Wang M."/>
            <person name="Lipzen A."/>
            <person name="Daum C."/>
            <person name="Saski C.A."/>
            <person name="Payton A.C."/>
            <person name="Mcbreen J.C."/>
            <person name="Conrad R.E."/>
            <person name="Kollar L.M."/>
            <person name="Olsson S."/>
            <person name="Huttunen S."/>
            <person name="Landis J.B."/>
            <person name="Wickett N.J."/>
            <person name="Johnson M.G."/>
            <person name="Rensing S.A."/>
            <person name="Grimwood J."/>
            <person name="Schmutz J."/>
            <person name="Mcdaniel S.F."/>
        </authorList>
    </citation>
    <scope>NUCLEOTIDE SEQUENCE</scope>
    <source>
        <strain evidence="9">R40</strain>
    </source>
</reference>
<keyword evidence="7" id="KW-0812">Transmembrane</keyword>
<comment type="cofactor">
    <cofactor evidence="1">
        <name>FAD</name>
        <dbReference type="ChEBI" id="CHEBI:57692"/>
    </cofactor>
</comment>
<evidence type="ECO:0000256" key="7">
    <source>
        <dbReference type="SAM" id="Phobius"/>
    </source>
</evidence>
<dbReference type="PANTHER" id="PTHR13878:SF53">
    <property type="entry name" value="CYTOKININ DEHYDROGENASE 6"/>
    <property type="match status" value="1"/>
</dbReference>
<dbReference type="PROSITE" id="PS51257">
    <property type="entry name" value="PROKAR_LIPOPROTEIN"/>
    <property type="match status" value="1"/>
</dbReference>
<keyword evidence="5" id="KW-0274">FAD</keyword>
<keyword evidence="7" id="KW-1133">Transmembrane helix</keyword>
<dbReference type="Pfam" id="PF09265">
    <property type="entry name" value="Cytokin-bind"/>
    <property type="match status" value="1"/>
</dbReference>
<keyword evidence="4" id="KW-0285">Flavoprotein</keyword>
<proteinExistence type="inferred from homology"/>
<evidence type="ECO:0000256" key="5">
    <source>
        <dbReference type="ARBA" id="ARBA00022827"/>
    </source>
</evidence>
<dbReference type="PANTHER" id="PTHR13878">
    <property type="entry name" value="GULONOLACTONE OXIDASE"/>
    <property type="match status" value="1"/>
</dbReference>
<evidence type="ECO:0000256" key="6">
    <source>
        <dbReference type="ARBA" id="ARBA00023002"/>
    </source>
</evidence>
<keyword evidence="10" id="KW-1185">Reference proteome</keyword>
<dbReference type="InterPro" id="IPR016170">
    <property type="entry name" value="Cytok_DH_C_sf"/>
</dbReference>
<name>A0A8T0GAP4_CERPU</name>
<gene>
    <name evidence="9" type="ORF">KC19_12G129200</name>
</gene>
<organism evidence="9 10">
    <name type="scientific">Ceratodon purpureus</name>
    <name type="common">Fire moss</name>
    <name type="synonym">Dicranum purpureum</name>
    <dbReference type="NCBI Taxonomy" id="3225"/>
    <lineage>
        <taxon>Eukaryota</taxon>
        <taxon>Viridiplantae</taxon>
        <taxon>Streptophyta</taxon>
        <taxon>Embryophyta</taxon>
        <taxon>Bryophyta</taxon>
        <taxon>Bryophytina</taxon>
        <taxon>Bryopsida</taxon>
        <taxon>Dicranidae</taxon>
        <taxon>Pseudoditrichales</taxon>
        <taxon>Ditrichaceae</taxon>
        <taxon>Ceratodon</taxon>
    </lineage>
</organism>
<dbReference type="SUPFAM" id="SSF56176">
    <property type="entry name" value="FAD-binding/transporter-associated domain-like"/>
    <property type="match status" value="1"/>
</dbReference>
<dbReference type="GO" id="GO:0019139">
    <property type="term" value="F:cytokinin dehydrogenase activity"/>
    <property type="evidence" value="ECO:0007669"/>
    <property type="project" value="UniProtKB-EC"/>
</dbReference>
<dbReference type="InterPro" id="IPR050432">
    <property type="entry name" value="FAD-linked_Oxidoreductases_BP"/>
</dbReference>
<dbReference type="GO" id="GO:0009690">
    <property type="term" value="P:cytokinin metabolic process"/>
    <property type="evidence" value="ECO:0007669"/>
    <property type="project" value="InterPro"/>
</dbReference>
<feature type="domain" description="FAD-binding PCMH-type" evidence="8">
    <location>
        <begin position="75"/>
        <end position="255"/>
    </location>
</feature>
<evidence type="ECO:0000256" key="2">
    <source>
        <dbReference type="ARBA" id="ARBA00005466"/>
    </source>
</evidence>
<dbReference type="EMBL" id="CM026433">
    <property type="protein sequence ID" value="KAG0554908.1"/>
    <property type="molecule type" value="Genomic_DNA"/>
</dbReference>
<dbReference type="EC" id="1.5.99.12" evidence="3"/>
<dbReference type="InterPro" id="IPR036318">
    <property type="entry name" value="FAD-bd_PCMH-like_sf"/>
</dbReference>
<comment type="similarity">
    <text evidence="2">Belongs to the oxygen-dependent FAD-linked oxidoreductase family.</text>
</comment>